<accession>A0ABU3NR14</accession>
<gene>
    <name evidence="2" type="ORF">QYE77_13280</name>
</gene>
<proteinExistence type="predicted"/>
<evidence type="ECO:0000313" key="3">
    <source>
        <dbReference type="Proteomes" id="UP001254165"/>
    </source>
</evidence>
<sequence length="102" mass="11095">MTPPQPEKDRRQQFINLTIAGITGQVGCLTLIIVLLAVFGGIWLDVRLGTRPWFTLGLLVLSIPVSLAAMFFVVKKAVSKIKPIPPKATKPTLKEANLGDDT</sequence>
<comment type="caution">
    <text evidence="2">The sequence shown here is derived from an EMBL/GenBank/DDBJ whole genome shotgun (WGS) entry which is preliminary data.</text>
</comment>
<organism evidence="2 3">
    <name type="scientific">Thermanaerothrix solaris</name>
    <dbReference type="NCBI Taxonomy" id="3058434"/>
    <lineage>
        <taxon>Bacteria</taxon>
        <taxon>Bacillati</taxon>
        <taxon>Chloroflexota</taxon>
        <taxon>Anaerolineae</taxon>
        <taxon>Anaerolineales</taxon>
        <taxon>Anaerolineaceae</taxon>
        <taxon>Thermanaerothrix</taxon>
    </lineage>
</organism>
<feature type="transmembrane region" description="Helical" evidence="1">
    <location>
        <begin position="54"/>
        <end position="74"/>
    </location>
</feature>
<keyword evidence="1" id="KW-1133">Transmembrane helix</keyword>
<keyword evidence="3" id="KW-1185">Reference proteome</keyword>
<dbReference type="Proteomes" id="UP001254165">
    <property type="component" value="Unassembled WGS sequence"/>
</dbReference>
<dbReference type="InterPro" id="IPR032820">
    <property type="entry name" value="ATPase_put"/>
</dbReference>
<dbReference type="EMBL" id="JAUHMF010000002">
    <property type="protein sequence ID" value="MDT8899232.1"/>
    <property type="molecule type" value="Genomic_DNA"/>
</dbReference>
<dbReference type="RefSeq" id="WP_315625918.1">
    <property type="nucleotide sequence ID" value="NZ_JAUHMF010000002.1"/>
</dbReference>
<evidence type="ECO:0000313" key="2">
    <source>
        <dbReference type="EMBL" id="MDT8899232.1"/>
    </source>
</evidence>
<feature type="transmembrane region" description="Helical" evidence="1">
    <location>
        <begin position="14"/>
        <end position="42"/>
    </location>
</feature>
<protein>
    <submittedName>
        <fullName evidence="2">AtpZ/AtpI family protein</fullName>
    </submittedName>
</protein>
<reference evidence="2 3" key="1">
    <citation type="submission" date="2023-07" db="EMBL/GenBank/DDBJ databases">
        <title>Novel species of Thermanaerothrix with wide hydrolytic capabilities.</title>
        <authorList>
            <person name="Zayulina K.S."/>
            <person name="Podosokorskaya O.A."/>
            <person name="Elcheninov A.G."/>
        </authorList>
    </citation>
    <scope>NUCLEOTIDE SEQUENCE [LARGE SCALE GENOMIC DNA]</scope>
    <source>
        <strain evidence="2 3">4228-RoL</strain>
    </source>
</reference>
<dbReference type="Pfam" id="PF09527">
    <property type="entry name" value="ATPase_gene1"/>
    <property type="match status" value="1"/>
</dbReference>
<evidence type="ECO:0000256" key="1">
    <source>
        <dbReference type="SAM" id="Phobius"/>
    </source>
</evidence>
<keyword evidence="1" id="KW-0472">Membrane</keyword>
<name>A0ABU3NR14_9CHLR</name>
<keyword evidence="1" id="KW-0812">Transmembrane</keyword>